<proteinExistence type="predicted"/>
<comment type="caution">
    <text evidence="2">The sequence shown here is derived from an EMBL/GenBank/DDBJ whole genome shotgun (WGS) entry which is preliminary data.</text>
</comment>
<dbReference type="PANTHER" id="PTHR47331">
    <property type="entry name" value="PHD-TYPE DOMAIN-CONTAINING PROTEIN"/>
    <property type="match status" value="1"/>
</dbReference>
<reference evidence="2 3" key="1">
    <citation type="journal article" date="2019" name="Sci. Rep.">
        <title>Orb-weaving spider Araneus ventricosus genome elucidates the spidroin gene catalogue.</title>
        <authorList>
            <person name="Kono N."/>
            <person name="Nakamura H."/>
            <person name="Ohtoshi R."/>
            <person name="Moran D.A.P."/>
            <person name="Shinohara A."/>
            <person name="Yoshida Y."/>
            <person name="Fujiwara M."/>
            <person name="Mori M."/>
            <person name="Tomita M."/>
            <person name="Arakawa K."/>
        </authorList>
    </citation>
    <scope>NUCLEOTIDE SEQUENCE [LARGE SCALE GENOMIC DNA]</scope>
</reference>
<dbReference type="InterPro" id="IPR008042">
    <property type="entry name" value="Retrotrans_Pao"/>
</dbReference>
<evidence type="ECO:0000259" key="1">
    <source>
        <dbReference type="Pfam" id="PF17921"/>
    </source>
</evidence>
<dbReference type="PANTHER" id="PTHR47331:SF5">
    <property type="entry name" value="RIBONUCLEASE H"/>
    <property type="match status" value="1"/>
</dbReference>
<dbReference type="OrthoDB" id="6425443at2759"/>
<evidence type="ECO:0000313" key="2">
    <source>
        <dbReference type="EMBL" id="GBM17900.1"/>
    </source>
</evidence>
<protein>
    <recommendedName>
        <fullName evidence="1">Integrase zinc-binding domain-containing protein</fullName>
    </recommendedName>
</protein>
<keyword evidence="3" id="KW-1185">Reference proteome</keyword>
<feature type="domain" description="Integrase zinc-binding" evidence="1">
    <location>
        <begin position="403"/>
        <end position="452"/>
    </location>
</feature>
<evidence type="ECO:0000313" key="3">
    <source>
        <dbReference type="Proteomes" id="UP000499080"/>
    </source>
</evidence>
<name>A0A4Y2DM34_ARAVE</name>
<dbReference type="Proteomes" id="UP000499080">
    <property type="component" value="Unassembled WGS sequence"/>
</dbReference>
<sequence>MIENLMNSKRCVLQMAAKIFDPVGFISRFNLIIKCLLQEIWENGLGWDDELSTELKKRWEIWCSQIYLLKDLTFERNYFSFPLNEAKELELHIFSDASPRAFGAVSYFRYVSYDGRISKSFITAKSRVAPLKKLTLPRLELMGAVIADRILRYLKLNLNFPISRMYLWSVSSIAPHCIKGAASKWKPFVSNRVIEIQSNTDPANWHHCSGKDNPADYIPRGASAERLMNSSIWIHGPEWLRQKEENWPKGSNCKFSPGESGERRIIQDEISTFLCESRSNSAPLLDMNKYSCLNKLLRVTSWVFRFINNTRNDIKRYDVISAEEFDGAEKYWRKTTQGEVFAEEIAHLKQGKRVSKTSAILELNPFLDSDGIIHVGGTLQKSKFAYLQNHPILMPAKHHFVSLLVFDSHKNVFYGGISETLMEILEKYWVIKGKQTVKSVLKSCVLCKRFNSSPGVQVTAPLPAARMEQLPPFSIVGIDFGGPLYTKKSDNKKLHRFVYLWSNPSCALGDG</sequence>
<accession>A0A4Y2DM34</accession>
<dbReference type="Pfam" id="PF17921">
    <property type="entry name" value="Integrase_H2C2"/>
    <property type="match status" value="1"/>
</dbReference>
<dbReference type="Pfam" id="PF05380">
    <property type="entry name" value="Peptidase_A17"/>
    <property type="match status" value="1"/>
</dbReference>
<dbReference type="AlphaFoldDB" id="A0A4Y2DM34"/>
<dbReference type="EMBL" id="BGPR01000396">
    <property type="protein sequence ID" value="GBM17900.1"/>
    <property type="molecule type" value="Genomic_DNA"/>
</dbReference>
<gene>
    <name evidence="2" type="ORF">AVEN_111056_1</name>
</gene>
<organism evidence="2 3">
    <name type="scientific">Araneus ventricosus</name>
    <name type="common">Orbweaver spider</name>
    <name type="synonym">Epeira ventricosa</name>
    <dbReference type="NCBI Taxonomy" id="182803"/>
    <lineage>
        <taxon>Eukaryota</taxon>
        <taxon>Metazoa</taxon>
        <taxon>Ecdysozoa</taxon>
        <taxon>Arthropoda</taxon>
        <taxon>Chelicerata</taxon>
        <taxon>Arachnida</taxon>
        <taxon>Araneae</taxon>
        <taxon>Araneomorphae</taxon>
        <taxon>Entelegynae</taxon>
        <taxon>Araneoidea</taxon>
        <taxon>Araneidae</taxon>
        <taxon>Araneus</taxon>
    </lineage>
</organism>
<dbReference type="InterPro" id="IPR041588">
    <property type="entry name" value="Integrase_H2C2"/>
</dbReference>